<organism evidence="2 3">
    <name type="scientific">Herbaspirillum frisingense</name>
    <dbReference type="NCBI Taxonomy" id="92645"/>
    <lineage>
        <taxon>Bacteria</taxon>
        <taxon>Pseudomonadati</taxon>
        <taxon>Pseudomonadota</taxon>
        <taxon>Betaproteobacteria</taxon>
        <taxon>Burkholderiales</taxon>
        <taxon>Oxalobacteraceae</taxon>
        <taxon>Herbaspirillum</taxon>
    </lineage>
</organism>
<accession>A0ABU1PJI8</accession>
<dbReference type="EMBL" id="JAVDSJ010000005">
    <property type="protein sequence ID" value="MDR6586089.1"/>
    <property type="molecule type" value="Genomic_DNA"/>
</dbReference>
<evidence type="ECO:0000313" key="2">
    <source>
        <dbReference type="EMBL" id="MDR6586089.1"/>
    </source>
</evidence>
<feature type="region of interest" description="Disordered" evidence="1">
    <location>
        <begin position="39"/>
        <end position="77"/>
    </location>
</feature>
<dbReference type="RefSeq" id="WP_233207688.1">
    <property type="nucleotide sequence ID" value="NZ_JAVDSJ010000005.1"/>
</dbReference>
<reference evidence="2 3" key="1">
    <citation type="submission" date="2023-07" db="EMBL/GenBank/DDBJ databases">
        <title>Sorghum-associated microbial communities from plants grown in Nebraska, USA.</title>
        <authorList>
            <person name="Schachtman D."/>
        </authorList>
    </citation>
    <scope>NUCLEOTIDE SEQUENCE [LARGE SCALE GENOMIC DNA]</scope>
    <source>
        <strain evidence="2 3">596</strain>
    </source>
</reference>
<name>A0ABU1PJI8_9BURK</name>
<protein>
    <recommendedName>
        <fullName evidence="4">Secreted protein</fullName>
    </recommendedName>
</protein>
<evidence type="ECO:0000313" key="3">
    <source>
        <dbReference type="Proteomes" id="UP001260715"/>
    </source>
</evidence>
<evidence type="ECO:0000256" key="1">
    <source>
        <dbReference type="SAM" id="MobiDB-lite"/>
    </source>
</evidence>
<gene>
    <name evidence="2" type="ORF">J2W50_004307</name>
</gene>
<sequence length="77" mass="8378">MSIARKLLWAAGMAGVAVCATLRVLARDAARRDQRQQSLALQRWEDEGGSARTVAQRGRRGADNRGSRGSRGSRAVR</sequence>
<evidence type="ECO:0008006" key="4">
    <source>
        <dbReference type="Google" id="ProtNLM"/>
    </source>
</evidence>
<keyword evidence="3" id="KW-1185">Reference proteome</keyword>
<dbReference type="Proteomes" id="UP001260715">
    <property type="component" value="Unassembled WGS sequence"/>
</dbReference>
<proteinExistence type="predicted"/>
<comment type="caution">
    <text evidence="2">The sequence shown here is derived from an EMBL/GenBank/DDBJ whole genome shotgun (WGS) entry which is preliminary data.</text>
</comment>